<evidence type="ECO:0000313" key="3">
    <source>
        <dbReference type="Proteomes" id="UP001152797"/>
    </source>
</evidence>
<organism evidence="1">
    <name type="scientific">Cladocopium goreaui</name>
    <dbReference type="NCBI Taxonomy" id="2562237"/>
    <lineage>
        <taxon>Eukaryota</taxon>
        <taxon>Sar</taxon>
        <taxon>Alveolata</taxon>
        <taxon>Dinophyceae</taxon>
        <taxon>Suessiales</taxon>
        <taxon>Symbiodiniaceae</taxon>
        <taxon>Cladocopium</taxon>
    </lineage>
</organism>
<sequence>MLRPAILRGWHVFGAPSRNVAVRCGTPIGELLKQLEHWAQQAFENSDQLKHPDPEWRLPEALLEEVVLELSGRTAELSVVQKRDLCSYCIQLQLRLPKALQDALLQPPISDTFAAELLCALCALQHRRAERWNLLRVRAGGAWSRGQLWKVVRYVAQEVPLHHRHFHGQLLREALSSASRPGDSISLGRYVLFLRLCGFDLQSMPLEQLHRLHELLRLSRRSAVSGASTVRLADLRASMTSSTLEKDVVRVLRARRRAGGDGEILLQQKVANFFELDILIGGAKCDASVERTPAM</sequence>
<dbReference type="EMBL" id="CAMXCT030006560">
    <property type="protein sequence ID" value="CAL4803292.1"/>
    <property type="molecule type" value="Genomic_DNA"/>
</dbReference>
<name>A0A9P1DTE0_9DINO</name>
<dbReference type="GO" id="GO:0016746">
    <property type="term" value="F:acyltransferase activity"/>
    <property type="evidence" value="ECO:0007669"/>
    <property type="project" value="UniProtKB-KW"/>
</dbReference>
<proteinExistence type="predicted"/>
<evidence type="ECO:0000313" key="2">
    <source>
        <dbReference type="EMBL" id="CAL4803292.1"/>
    </source>
</evidence>
<evidence type="ECO:0000313" key="1">
    <source>
        <dbReference type="EMBL" id="CAI4015980.1"/>
    </source>
</evidence>
<accession>A0A9P1DTE0</accession>
<reference evidence="2 3" key="2">
    <citation type="submission" date="2024-05" db="EMBL/GenBank/DDBJ databases">
        <authorList>
            <person name="Chen Y."/>
            <person name="Shah S."/>
            <person name="Dougan E. K."/>
            <person name="Thang M."/>
            <person name="Chan C."/>
        </authorList>
    </citation>
    <scope>NUCLEOTIDE SEQUENCE [LARGE SCALE GENOMIC DNA]</scope>
</reference>
<dbReference type="EMBL" id="CAMXCT010006560">
    <property type="protein sequence ID" value="CAI4015980.1"/>
    <property type="molecule type" value="Genomic_DNA"/>
</dbReference>
<reference evidence="1" key="1">
    <citation type="submission" date="2022-10" db="EMBL/GenBank/DDBJ databases">
        <authorList>
            <person name="Chen Y."/>
            <person name="Dougan E. K."/>
            <person name="Chan C."/>
            <person name="Rhodes N."/>
            <person name="Thang M."/>
        </authorList>
    </citation>
    <scope>NUCLEOTIDE SEQUENCE</scope>
</reference>
<gene>
    <name evidence="1" type="ORF">C1SCF055_LOCUS40766</name>
</gene>
<dbReference type="Proteomes" id="UP001152797">
    <property type="component" value="Unassembled WGS sequence"/>
</dbReference>
<keyword evidence="3" id="KW-1185">Reference proteome</keyword>
<comment type="caution">
    <text evidence="1">The sequence shown here is derived from an EMBL/GenBank/DDBJ whole genome shotgun (WGS) entry which is preliminary data.</text>
</comment>
<dbReference type="EMBL" id="CAMXCT020006560">
    <property type="protein sequence ID" value="CAL1169355.1"/>
    <property type="molecule type" value="Genomic_DNA"/>
</dbReference>
<protein>
    <submittedName>
        <fullName evidence="2">Acyltransferase MdmB</fullName>
    </submittedName>
</protein>
<keyword evidence="2" id="KW-0808">Transferase</keyword>
<dbReference type="AlphaFoldDB" id="A0A9P1DTE0"/>
<keyword evidence="2" id="KW-0012">Acyltransferase</keyword>